<feature type="non-terminal residue" evidence="1">
    <location>
        <position position="100"/>
    </location>
</feature>
<evidence type="ECO:0000313" key="2">
    <source>
        <dbReference type="Proteomes" id="UP000824469"/>
    </source>
</evidence>
<gene>
    <name evidence="1" type="ORF">KI387_041079</name>
</gene>
<name>A0AA38C4X0_TAXCH</name>
<feature type="non-terminal residue" evidence="1">
    <location>
        <position position="1"/>
    </location>
</feature>
<sequence>VEKDETLWSKKWVTLVETKQDKLDVATKQHMDRIKSIGKLISTKMYVMEGMVSGMANIVIILKSEGENMILDQLDGLNLDIPDKANPTLKDWYEFYGEIQ</sequence>
<dbReference type="Proteomes" id="UP000824469">
    <property type="component" value="Unassembled WGS sequence"/>
</dbReference>
<comment type="caution">
    <text evidence="1">The sequence shown here is derived from an EMBL/GenBank/DDBJ whole genome shotgun (WGS) entry which is preliminary data.</text>
</comment>
<evidence type="ECO:0000313" key="1">
    <source>
        <dbReference type="EMBL" id="KAH9293717.1"/>
    </source>
</evidence>
<protein>
    <submittedName>
        <fullName evidence="1">Uncharacterized protein</fullName>
    </submittedName>
</protein>
<dbReference type="AlphaFoldDB" id="A0AA38C4X0"/>
<reference evidence="1 2" key="1">
    <citation type="journal article" date="2021" name="Nat. Plants">
        <title>The Taxus genome provides insights into paclitaxel biosynthesis.</title>
        <authorList>
            <person name="Xiong X."/>
            <person name="Gou J."/>
            <person name="Liao Q."/>
            <person name="Li Y."/>
            <person name="Zhou Q."/>
            <person name="Bi G."/>
            <person name="Li C."/>
            <person name="Du R."/>
            <person name="Wang X."/>
            <person name="Sun T."/>
            <person name="Guo L."/>
            <person name="Liang H."/>
            <person name="Lu P."/>
            <person name="Wu Y."/>
            <person name="Zhang Z."/>
            <person name="Ro D.K."/>
            <person name="Shang Y."/>
            <person name="Huang S."/>
            <person name="Yan J."/>
        </authorList>
    </citation>
    <scope>NUCLEOTIDE SEQUENCE [LARGE SCALE GENOMIC DNA]</scope>
    <source>
        <strain evidence="1">Ta-2019</strain>
    </source>
</reference>
<dbReference type="EMBL" id="JAHRHJ020000802">
    <property type="protein sequence ID" value="KAH9293717.1"/>
    <property type="molecule type" value="Genomic_DNA"/>
</dbReference>
<keyword evidence="2" id="KW-1185">Reference proteome</keyword>
<proteinExistence type="predicted"/>
<accession>A0AA38C4X0</accession>
<organism evidence="1 2">
    <name type="scientific">Taxus chinensis</name>
    <name type="common">Chinese yew</name>
    <name type="synonym">Taxus wallichiana var. chinensis</name>
    <dbReference type="NCBI Taxonomy" id="29808"/>
    <lineage>
        <taxon>Eukaryota</taxon>
        <taxon>Viridiplantae</taxon>
        <taxon>Streptophyta</taxon>
        <taxon>Embryophyta</taxon>
        <taxon>Tracheophyta</taxon>
        <taxon>Spermatophyta</taxon>
        <taxon>Pinopsida</taxon>
        <taxon>Pinidae</taxon>
        <taxon>Conifers II</taxon>
        <taxon>Cupressales</taxon>
        <taxon>Taxaceae</taxon>
        <taxon>Taxus</taxon>
    </lineage>
</organism>